<protein>
    <submittedName>
        <fullName evidence="2">DUF1707 domain-containing protein</fullName>
    </submittedName>
</protein>
<dbReference type="Proteomes" id="UP001501116">
    <property type="component" value="Unassembled WGS sequence"/>
</dbReference>
<reference evidence="3" key="1">
    <citation type="journal article" date="2019" name="Int. J. Syst. Evol. Microbiol.">
        <title>The Global Catalogue of Microorganisms (GCM) 10K type strain sequencing project: providing services to taxonomists for standard genome sequencing and annotation.</title>
        <authorList>
            <consortium name="The Broad Institute Genomics Platform"/>
            <consortium name="The Broad Institute Genome Sequencing Center for Infectious Disease"/>
            <person name="Wu L."/>
            <person name="Ma J."/>
        </authorList>
    </citation>
    <scope>NUCLEOTIDE SEQUENCE [LARGE SCALE GENOMIC DNA]</scope>
    <source>
        <strain evidence="3">JCM 14545</strain>
    </source>
</reference>
<organism evidence="2 3">
    <name type="scientific">Amycolatopsis minnesotensis</name>
    <dbReference type="NCBI Taxonomy" id="337894"/>
    <lineage>
        <taxon>Bacteria</taxon>
        <taxon>Bacillati</taxon>
        <taxon>Actinomycetota</taxon>
        <taxon>Actinomycetes</taxon>
        <taxon>Pseudonocardiales</taxon>
        <taxon>Pseudonocardiaceae</taxon>
        <taxon>Amycolatopsis</taxon>
    </lineage>
</organism>
<keyword evidence="3" id="KW-1185">Reference proteome</keyword>
<dbReference type="RefSeq" id="WP_344415785.1">
    <property type="nucleotide sequence ID" value="NZ_BAAANN010000006.1"/>
</dbReference>
<accession>A0ABP5BUU5</accession>
<evidence type="ECO:0000259" key="1">
    <source>
        <dbReference type="Pfam" id="PF08044"/>
    </source>
</evidence>
<dbReference type="Pfam" id="PF08044">
    <property type="entry name" value="DUF1707"/>
    <property type="match status" value="1"/>
</dbReference>
<sequence>MHTPGGNPADLRVSDAEREHVVELLNRATGHGLLDLTEFSERTDIALAARTRGELNAVLLDLPGLTHAEEPRREPVPGELLELVEHGAPIRRSGAWPVPKTVVVRSRSRTASLDFTDARIDHAEVRIELHCRATHVRLRLPEGATADTTALRRKEKPAAVRDRGGFCGAGGTPHFVVTGSAAHGAVVLLPPR</sequence>
<evidence type="ECO:0000313" key="3">
    <source>
        <dbReference type="Proteomes" id="UP001501116"/>
    </source>
</evidence>
<dbReference type="InterPro" id="IPR012551">
    <property type="entry name" value="DUF1707_SHOCT-like"/>
</dbReference>
<proteinExistence type="predicted"/>
<gene>
    <name evidence="2" type="ORF">GCM10009754_19150</name>
</gene>
<dbReference type="PANTHER" id="PTHR40763">
    <property type="entry name" value="MEMBRANE PROTEIN-RELATED"/>
    <property type="match status" value="1"/>
</dbReference>
<dbReference type="EMBL" id="BAAANN010000006">
    <property type="protein sequence ID" value="GAA1950634.1"/>
    <property type="molecule type" value="Genomic_DNA"/>
</dbReference>
<name>A0ABP5BUU5_9PSEU</name>
<feature type="domain" description="DUF1707" evidence="1">
    <location>
        <begin position="11"/>
        <end position="63"/>
    </location>
</feature>
<dbReference type="PANTHER" id="PTHR40763:SF5">
    <property type="entry name" value="MEMBRANE PROTEIN"/>
    <property type="match status" value="1"/>
</dbReference>
<comment type="caution">
    <text evidence="2">The sequence shown here is derived from an EMBL/GenBank/DDBJ whole genome shotgun (WGS) entry which is preliminary data.</text>
</comment>
<evidence type="ECO:0000313" key="2">
    <source>
        <dbReference type="EMBL" id="GAA1950634.1"/>
    </source>
</evidence>